<organism evidence="10 11">
    <name type="scientific">Azospirillum argentinense</name>
    <dbReference type="NCBI Taxonomy" id="2970906"/>
    <lineage>
        <taxon>Bacteria</taxon>
        <taxon>Pseudomonadati</taxon>
        <taxon>Pseudomonadota</taxon>
        <taxon>Alphaproteobacteria</taxon>
        <taxon>Rhodospirillales</taxon>
        <taxon>Azospirillaceae</taxon>
        <taxon>Azospirillum</taxon>
    </lineage>
</organism>
<evidence type="ECO:0000256" key="2">
    <source>
        <dbReference type="ARBA" id="ARBA00022448"/>
    </source>
</evidence>
<comment type="subcellular location">
    <subcellularLocation>
        <location evidence="1">Cell membrane</location>
        <topology evidence="1">Multi-pass membrane protein</topology>
    </subcellularLocation>
</comment>
<keyword evidence="3" id="KW-1003">Cell membrane</keyword>
<dbReference type="InterPro" id="IPR001851">
    <property type="entry name" value="ABC_transp_permease"/>
</dbReference>
<evidence type="ECO:0000256" key="4">
    <source>
        <dbReference type="ARBA" id="ARBA00022692"/>
    </source>
</evidence>
<dbReference type="Proteomes" id="UP000325333">
    <property type="component" value="Unassembled WGS sequence"/>
</dbReference>
<feature type="transmembrane region" description="Helical" evidence="9">
    <location>
        <begin position="414"/>
        <end position="431"/>
    </location>
</feature>
<dbReference type="PANTHER" id="PTHR11795:SF447">
    <property type="entry name" value="ABC TRANSPORTER PERMEASE PROTEIN"/>
    <property type="match status" value="1"/>
</dbReference>
<dbReference type="CDD" id="cd06582">
    <property type="entry name" value="TM_PBP1_LivH_like"/>
    <property type="match status" value="1"/>
</dbReference>
<dbReference type="GO" id="GO:0022857">
    <property type="term" value="F:transmembrane transporter activity"/>
    <property type="evidence" value="ECO:0007669"/>
    <property type="project" value="InterPro"/>
</dbReference>
<comment type="similarity">
    <text evidence="8">Belongs to the binding-protein-dependent transport system permease family. LivHM subfamily.</text>
</comment>
<feature type="transmembrane region" description="Helical" evidence="9">
    <location>
        <begin position="462"/>
        <end position="485"/>
    </location>
</feature>
<feature type="transmembrane region" description="Helical" evidence="9">
    <location>
        <begin position="497"/>
        <end position="517"/>
    </location>
</feature>
<feature type="transmembrane region" description="Helical" evidence="9">
    <location>
        <begin position="330"/>
        <end position="354"/>
    </location>
</feature>
<evidence type="ECO:0000313" key="10">
    <source>
        <dbReference type="EMBL" id="KAA1057057.1"/>
    </source>
</evidence>
<evidence type="ECO:0008006" key="12">
    <source>
        <dbReference type="Google" id="ProtNLM"/>
    </source>
</evidence>
<accession>A0A5B0KWD2</accession>
<keyword evidence="6 9" id="KW-1133">Transmembrane helix</keyword>
<dbReference type="GO" id="GO:0005886">
    <property type="term" value="C:plasma membrane"/>
    <property type="evidence" value="ECO:0007669"/>
    <property type="project" value="UniProtKB-SubCell"/>
</dbReference>
<feature type="transmembrane region" description="Helical" evidence="9">
    <location>
        <begin position="366"/>
        <end position="384"/>
    </location>
</feature>
<dbReference type="NCBIfam" id="TIGR03409">
    <property type="entry name" value="urea_trans_UrtB"/>
    <property type="match status" value="1"/>
</dbReference>
<keyword evidence="2" id="KW-0813">Transport</keyword>
<evidence type="ECO:0000256" key="9">
    <source>
        <dbReference type="SAM" id="Phobius"/>
    </source>
</evidence>
<protein>
    <recommendedName>
        <fullName evidence="12">Urea ABC transporter permease subunit UrtB</fullName>
    </recommendedName>
</protein>
<gene>
    <name evidence="10" type="ORF">FH063_003930</name>
</gene>
<dbReference type="AlphaFoldDB" id="A0A5B0KWD2"/>
<dbReference type="Pfam" id="PF02653">
    <property type="entry name" value="BPD_transp_2"/>
    <property type="match status" value="1"/>
</dbReference>
<keyword evidence="7 9" id="KW-0472">Membrane</keyword>
<feature type="transmembrane region" description="Helical" evidence="9">
    <location>
        <begin position="275"/>
        <end position="298"/>
    </location>
</feature>
<evidence type="ECO:0000256" key="1">
    <source>
        <dbReference type="ARBA" id="ARBA00004651"/>
    </source>
</evidence>
<name>A0A5B0KWD2_9PROT</name>
<dbReference type="InterPro" id="IPR017779">
    <property type="entry name" value="ABC_UrtB_bac"/>
</dbReference>
<evidence type="ECO:0000313" key="11">
    <source>
        <dbReference type="Proteomes" id="UP000325333"/>
    </source>
</evidence>
<evidence type="ECO:0000256" key="6">
    <source>
        <dbReference type="ARBA" id="ARBA00022989"/>
    </source>
</evidence>
<comment type="caution">
    <text evidence="10">The sequence shown here is derived from an EMBL/GenBank/DDBJ whole genome shotgun (WGS) entry which is preliminary data.</text>
</comment>
<evidence type="ECO:0000256" key="7">
    <source>
        <dbReference type="ARBA" id="ARBA00023136"/>
    </source>
</evidence>
<reference evidence="10 11" key="1">
    <citation type="submission" date="2019-07" db="EMBL/GenBank/DDBJ databases">
        <title>Genome sequencing of the stress-tolerant strain Azospirillum brasilense Az19.</title>
        <authorList>
            <person name="Maroniche G.A."/>
            <person name="Garcia J.E."/>
            <person name="Pagnussat L."/>
            <person name="Amenta M."/>
            <person name="Creus C.M."/>
        </authorList>
    </citation>
    <scope>NUCLEOTIDE SEQUENCE [LARGE SCALE GENOMIC DNA]</scope>
    <source>
        <strain evidence="10 11">Az19</strain>
    </source>
</reference>
<dbReference type="PANTHER" id="PTHR11795">
    <property type="entry name" value="BRANCHED-CHAIN AMINO ACID TRANSPORT SYSTEM PERMEASE PROTEIN LIVH"/>
    <property type="match status" value="1"/>
</dbReference>
<proteinExistence type="inferred from homology"/>
<keyword evidence="5" id="KW-0029">Amino-acid transport</keyword>
<dbReference type="EMBL" id="VEWN01000003">
    <property type="protein sequence ID" value="KAA1057057.1"/>
    <property type="molecule type" value="Genomic_DNA"/>
</dbReference>
<keyword evidence="4 9" id="KW-0812">Transmembrane</keyword>
<feature type="transmembrane region" description="Helical" evidence="9">
    <location>
        <begin position="529"/>
        <end position="549"/>
    </location>
</feature>
<evidence type="ECO:0000256" key="5">
    <source>
        <dbReference type="ARBA" id="ARBA00022970"/>
    </source>
</evidence>
<evidence type="ECO:0000256" key="3">
    <source>
        <dbReference type="ARBA" id="ARBA00022475"/>
    </source>
</evidence>
<sequence length="561" mass="59974">MITGFIQNRLPSRGRSRIHHHALAVLAVAVVVFAGDGRAYADDAPQAYSRDAVVERLCEAKTTPMTEAIGDLLAAVAAGREDPAWGSRILAALDGRDLRCARTGPRLLKDGSAYRDPVTLQEMPAPAQPPSSPVVNLRTRAWVEMAESLLGLLGDPTGPQAASQVAVLEKQYDIVPEAALTAAVQRQKAGELRDRLQLVQSLQSLEAPSVETRVAAIRTIAGMPTARNRTALVTLAGKPEHTADPRVREALDEALSAMDRRLQAGRVASVLFSGISYTSILFMAALGLAVIFGLMGVINLAQGELIMIGSYATYLVQELLRAVAPALIDWYLPLAVPVAFAASAGVGMAMELLVIRHLYRRPLMTLLATWAISLFLVNLVQVLFGTQNLEFVIPSYLSGGTRVFADFVVTWNRLFAIVFAAAILALALLVLRRTRLGLFVRAVTQNRDMAECVGVSTRRVDLLSFAVGSGLAGLAGLALTPIYNVNPTMGTNFIVDSFLVVVLGGVGNLAGTLVAALGIGQVNVAIEPLYGAVAAKVIVLLMIILFIQFRPEGIFSVKGRR</sequence>
<evidence type="ECO:0000256" key="8">
    <source>
        <dbReference type="ARBA" id="ARBA00037998"/>
    </source>
</evidence>
<dbReference type="InterPro" id="IPR052157">
    <property type="entry name" value="BCAA_transport_permease"/>
</dbReference>
<dbReference type="RefSeq" id="WP_211103672.1">
    <property type="nucleotide sequence ID" value="NZ_VEWN01000003.1"/>
</dbReference>
<dbReference type="GO" id="GO:0006865">
    <property type="term" value="P:amino acid transport"/>
    <property type="evidence" value="ECO:0007669"/>
    <property type="project" value="UniProtKB-KW"/>
</dbReference>